<dbReference type="Gene3D" id="1.10.510.10">
    <property type="entry name" value="Transferase(Phosphotransferase) domain 1"/>
    <property type="match status" value="1"/>
</dbReference>
<feature type="region of interest" description="Disordered" evidence="15">
    <location>
        <begin position="974"/>
        <end position="1012"/>
    </location>
</feature>
<dbReference type="OrthoDB" id="10070999at2759"/>
<feature type="compositionally biased region" description="Polar residues" evidence="15">
    <location>
        <begin position="974"/>
        <end position="987"/>
    </location>
</feature>
<comment type="catalytic activity">
    <reaction evidence="14">
        <text>L-seryl-[protein] + ATP = O-phospho-L-seryl-[protein] + ADP + H(+)</text>
        <dbReference type="Rhea" id="RHEA:17989"/>
        <dbReference type="Rhea" id="RHEA-COMP:9863"/>
        <dbReference type="Rhea" id="RHEA-COMP:11604"/>
        <dbReference type="ChEBI" id="CHEBI:15378"/>
        <dbReference type="ChEBI" id="CHEBI:29999"/>
        <dbReference type="ChEBI" id="CHEBI:30616"/>
        <dbReference type="ChEBI" id="CHEBI:83421"/>
        <dbReference type="ChEBI" id="CHEBI:456216"/>
        <dbReference type="EC" id="2.7.11.1"/>
    </reaction>
</comment>
<evidence type="ECO:0000256" key="1">
    <source>
        <dbReference type="ARBA" id="ARBA00001946"/>
    </source>
</evidence>
<dbReference type="CDD" id="cd23076">
    <property type="entry name" value="PDZ_MAST4"/>
    <property type="match status" value="1"/>
</dbReference>
<dbReference type="GO" id="GO:0000287">
    <property type="term" value="F:magnesium ion binding"/>
    <property type="evidence" value="ECO:0007669"/>
    <property type="project" value="InterPro"/>
</dbReference>
<dbReference type="InterPro" id="IPR041489">
    <property type="entry name" value="PDZ_6"/>
</dbReference>
<evidence type="ECO:0000259" key="18">
    <source>
        <dbReference type="PROSITE" id="PS51285"/>
    </source>
</evidence>
<evidence type="ECO:0000256" key="8">
    <source>
        <dbReference type="ARBA" id="ARBA00022679"/>
    </source>
</evidence>
<proteinExistence type="inferred from homology"/>
<dbReference type="Gene3D" id="3.30.200.20">
    <property type="entry name" value="Phosphorylase Kinase, domain 1"/>
    <property type="match status" value="1"/>
</dbReference>
<keyword evidence="11" id="KW-0067">ATP-binding</keyword>
<keyword evidence="8" id="KW-0808">Transferase</keyword>
<feature type="domain" description="Protein kinase" evidence="16">
    <location>
        <begin position="501"/>
        <end position="774"/>
    </location>
</feature>
<dbReference type="CDD" id="cd05609">
    <property type="entry name" value="STKc_MAST"/>
    <property type="match status" value="1"/>
</dbReference>
<dbReference type="FunFam" id="2.30.42.10:FF:000008">
    <property type="entry name" value="microtubule-associated serine/threonine-protein kinase 4 isoform X2"/>
    <property type="match status" value="1"/>
</dbReference>
<keyword evidence="10 19" id="KW-0418">Kinase</keyword>
<feature type="compositionally biased region" description="Polar residues" evidence="15">
    <location>
        <begin position="220"/>
        <end position="230"/>
    </location>
</feature>
<evidence type="ECO:0000256" key="6">
    <source>
        <dbReference type="ARBA" id="ARBA00022527"/>
    </source>
</evidence>
<feature type="region of interest" description="Disordered" evidence="15">
    <location>
        <begin position="1357"/>
        <end position="1395"/>
    </location>
</feature>
<evidence type="ECO:0000259" key="17">
    <source>
        <dbReference type="PROSITE" id="PS50106"/>
    </source>
</evidence>
<feature type="compositionally biased region" description="Polar residues" evidence="15">
    <location>
        <begin position="89"/>
        <end position="103"/>
    </location>
</feature>
<feature type="compositionally biased region" description="Low complexity" evidence="15">
    <location>
        <begin position="128"/>
        <end position="141"/>
    </location>
</feature>
<dbReference type="Proteomes" id="UP000520463">
    <property type="component" value="Unassembled WGS sequence"/>
</dbReference>
<feature type="compositionally biased region" description="Basic and acidic residues" evidence="15">
    <location>
        <begin position="999"/>
        <end position="1008"/>
    </location>
</feature>
<dbReference type="Gene3D" id="1.20.1480.20">
    <property type="entry name" value="MAST3 pre-PK domain-like"/>
    <property type="match status" value="1"/>
</dbReference>
<keyword evidence="6" id="KW-0723">Serine/threonine-protein kinase</keyword>
<dbReference type="InterPro" id="IPR037711">
    <property type="entry name" value="MAST"/>
</dbReference>
<feature type="region of interest" description="Disordered" evidence="15">
    <location>
        <begin position="1954"/>
        <end position="2248"/>
    </location>
</feature>
<feature type="compositionally biased region" description="Basic and acidic residues" evidence="15">
    <location>
        <begin position="2043"/>
        <end position="2068"/>
    </location>
</feature>
<dbReference type="SUPFAM" id="SSF140482">
    <property type="entry name" value="MAST3 pre-PK domain-like"/>
    <property type="match status" value="1"/>
</dbReference>
<evidence type="ECO:0000256" key="4">
    <source>
        <dbReference type="ARBA" id="ARBA00012513"/>
    </source>
</evidence>
<feature type="region of interest" description="Disordered" evidence="15">
    <location>
        <begin position="2328"/>
        <end position="2354"/>
    </location>
</feature>
<name>A0A7L0NUL2_9PASS</name>
<feature type="compositionally biased region" description="Basic and acidic residues" evidence="15">
    <location>
        <begin position="1374"/>
        <end position="1390"/>
    </location>
</feature>
<dbReference type="InterPro" id="IPR050236">
    <property type="entry name" value="Ser_Thr_kinase_AGC"/>
</dbReference>
<dbReference type="InterPro" id="IPR008271">
    <property type="entry name" value="Ser/Thr_kinase_AS"/>
</dbReference>
<evidence type="ECO:0000256" key="11">
    <source>
        <dbReference type="ARBA" id="ARBA00022840"/>
    </source>
</evidence>
<feature type="compositionally biased region" description="Polar residues" evidence="15">
    <location>
        <begin position="182"/>
        <end position="195"/>
    </location>
</feature>
<dbReference type="InterPro" id="IPR036034">
    <property type="entry name" value="PDZ_sf"/>
</dbReference>
<feature type="region of interest" description="Disordered" evidence="15">
    <location>
        <begin position="89"/>
        <end position="141"/>
    </location>
</feature>
<evidence type="ECO:0000256" key="12">
    <source>
        <dbReference type="ARBA" id="ARBA00022842"/>
    </source>
</evidence>
<feature type="region of interest" description="Disordered" evidence="15">
    <location>
        <begin position="888"/>
        <end position="961"/>
    </location>
</feature>
<feature type="compositionally biased region" description="Low complexity" evidence="15">
    <location>
        <begin position="949"/>
        <end position="961"/>
    </location>
</feature>
<dbReference type="GO" id="GO:0005524">
    <property type="term" value="F:ATP binding"/>
    <property type="evidence" value="ECO:0007669"/>
    <property type="project" value="UniProtKB-KW"/>
</dbReference>
<dbReference type="SMART" id="SM00228">
    <property type="entry name" value="PDZ"/>
    <property type="match status" value="1"/>
</dbReference>
<evidence type="ECO:0000256" key="3">
    <source>
        <dbReference type="ARBA" id="ARBA00009903"/>
    </source>
</evidence>
<evidence type="ECO:0000256" key="13">
    <source>
        <dbReference type="ARBA" id="ARBA00047899"/>
    </source>
</evidence>
<dbReference type="SUPFAM" id="SSF56112">
    <property type="entry name" value="Protein kinase-like (PK-like)"/>
    <property type="match status" value="1"/>
</dbReference>
<dbReference type="FunFam" id="3.30.200.20:FF:000457">
    <property type="entry name" value="Microtubule-associated serine/threonine-protein kinase"/>
    <property type="match status" value="1"/>
</dbReference>
<organism evidence="19 20">
    <name type="scientific">Formicarius rufipectus</name>
    <dbReference type="NCBI Taxonomy" id="1118560"/>
    <lineage>
        <taxon>Eukaryota</taxon>
        <taxon>Metazoa</taxon>
        <taxon>Chordata</taxon>
        <taxon>Craniata</taxon>
        <taxon>Vertebrata</taxon>
        <taxon>Euteleostomi</taxon>
        <taxon>Archelosauria</taxon>
        <taxon>Archosauria</taxon>
        <taxon>Dinosauria</taxon>
        <taxon>Saurischia</taxon>
        <taxon>Theropoda</taxon>
        <taxon>Coelurosauria</taxon>
        <taxon>Aves</taxon>
        <taxon>Neognathae</taxon>
        <taxon>Neoaves</taxon>
        <taxon>Telluraves</taxon>
        <taxon>Australaves</taxon>
        <taxon>Passeriformes</taxon>
        <taxon>Formicariidae</taxon>
        <taxon>Formicarius</taxon>
    </lineage>
</organism>
<keyword evidence="7" id="KW-0597">Phosphoprotein</keyword>
<keyword evidence="5" id="KW-0963">Cytoplasm</keyword>
<feature type="region of interest" description="Disordered" evidence="15">
    <location>
        <begin position="2456"/>
        <end position="2541"/>
    </location>
</feature>
<reference evidence="19 20" key="1">
    <citation type="submission" date="2019-09" db="EMBL/GenBank/DDBJ databases">
        <title>Bird 10,000 Genomes (B10K) Project - Family phase.</title>
        <authorList>
            <person name="Zhang G."/>
        </authorList>
    </citation>
    <scope>NUCLEOTIDE SEQUENCE [LARGE SCALE GENOMIC DNA]</scope>
    <source>
        <strain evidence="19">B10K-DU-001-43</strain>
        <tissue evidence="19">Muscle</tissue>
    </source>
</reference>
<dbReference type="PROSITE" id="PS51285">
    <property type="entry name" value="AGC_KINASE_CTER"/>
    <property type="match status" value="1"/>
</dbReference>
<keyword evidence="12" id="KW-0460">Magnesium</keyword>
<evidence type="ECO:0000313" key="20">
    <source>
        <dbReference type="Proteomes" id="UP000520463"/>
    </source>
</evidence>
<evidence type="ECO:0000256" key="2">
    <source>
        <dbReference type="ARBA" id="ARBA00004496"/>
    </source>
</evidence>
<sequence length="2541" mass="278455">QLDHILSPPPMLFRKSSSPEVSSGLGKSPKFKRQLSEDGRQLRRGSLGGALTGKYLLPSATGQQLWQPVETSNLVRMRYQTLGQSAPSLTASLEGTPQKSHFSSARHRQRLVEPSATKKELSLPRRGSFLTPRSLSPTPTSPCSPCSPLFAFHFWSCRTSNRKSLMGSSQSPALPRPHSPLSAHTGNSPQDSPRNFSPSASAHFSFARRTDGRRWSLASLPSSGYGTNTPSSTVSSSCSSQEKLHQLPYQPTPDELHFLSKHFCTTESIASDNRCRTTAMRPRSRSLSPGRSPACCDNEIIMMNHVYKERFPKATAQMEERLQDIITNHSPENILPLADGVLSFTHHQITELARDCLDKSHQGLITSRYFLELQQKLDKLLQEAQERSESGEMAFIKQLVRKILIVIARPARLLECLEFDPEEFYYLLEAAEGHAKEGQGIKTDIPRYIISQLGLNKDPLEEIAQLANCDSGTAETLEVEESVNSPNTSLKLQRKPRESDFETIKLISNGAYGAVYFVRHKETRQRFAMKKINKQNLILRNQIQQAFVERDILTFAENPFVVSMYCSFETRRHLCMVMEYVEGGDCATLMKNMGPLPVDMARMYFAETVLALEYLHNYGIVHRDLKPDNLLVTSMGHIKLTDFGLSKVGLMSLTTNLYEGHIEKDAREFLDKQVCGTPEYIAPEVILRQGYGKPVDWWAMGIILYEFLVGCVPFFGDTPEELFGQVISDEINWPEKDEAPPPDAQDLITLLLRQNPLERLGTGGAYEVKQHQFFRSLDWNSLLRQKAEFIPQLESEDDTSYFDTRSEKYHHMETEEEDDTNDEDFNLEIRQFSSCSHRFSKVFSSIDRVNQTQGEDKEDAGDKTKNVALPSVESLSWSSEYSEIQQISTSISSETESSRQQRSSGLLPKLSISAEGEQDDSVSSVGFREDREKSSFVSDEIGQDEPEVTTPASTISSSTLSVGSFSEHLDQINGRSESVDCTDNSSKPPGEVASHVARQRLESTEKKKISGKVTKSLSASALSLMIPGDVFGVSPLGSPMSPHSLSSDLSSSRDSSPSRDSSIATASPHQPIVIHSSGKKYGFTIRAIRVYVGDSDIYTVHHIVWNVEEGGAAYQAGLKAGDLITHINGEPVHGLVHTEVIELLLKSGNKVSVMTTPFENTSIKTGPARRNSYRSRMVRRSKKTKKKESLERRRSLFKKLAKQPSPLLHTSRSFSCLNRSLSSGESLPGSPTHSLSPRSPTPSYRSTPDFPSGTNSSQSSSPSSSAPNSPAGSGHIRPSTLHGLGPKLGGQRYRSGRRKSAGSIPLSPLARTPSPTPQPTSPQRSPSPLLGHSIGNTKIAQSFPSKMHSPPTIVRHIVRPKSAEPPRSPLLKRVQSEEKLAPSYGSDKKHLCSRKHSLEVTQEEVNRELSQREVTLQSLEENVCDVPSLTRVRPAEQGCLKRPISRKLGRQESIDELDREKLKVKVVMKKQDFAEKINVAIHEPSSEPENSDTLRLEEKDKKAFQKVLERSNQFEMKIVALETQSPGGILKDTLQKNANLRSNDGVALDASMLCHGPPPNELSHISCDIKRISPPCTLQDVLPQSSDKMLNGKGENTDKTVSTKEFVKFERLDGKLANIDYLRKKMSIEEKDDSVCPVLKPKLTSHVHECLQLTTGRPVNIQQDSTAIADGRAFIGSAHAAQINSVSFVPLKTLSGRVDMSVEKSGLISTDTPVRKSPSEYKLDGRSVSCLKPIEGTLDIALLSGPQVSKTELPLCVLQEGQSTTSDGGSCKPPVAQGSGGKAEMVCQKEQLSYSKSGKVNISKPQVLQTVKVCPNPPVVPVAAEAVTEKKISNSAIKGSISVNEAVQKKDTSPSKQKDNSMEVKSCVTQSVKTTQTHSKLSAVQSTPEKTSGKEKQMQKELPAKQPVARRGCEPIPAKVEVIRESSVKVSVSDVLITSYSKSNEKNCADFAIPPQMQGKMQSSAPKALPKDGRESLKQLGKDDSSVVKSAVERDIIKQKFESKKVTSESKSEALPSKWPVQPSRDSDYETEKSAPVSCVQKDNTKDLGKKDQKPLTDTRLQPTEREQSNQVPRQQLSASGSPAVKDTVSRHGTVEVHVGVQELVKPAATCMESSTNKHRPASDTSSSKSKSLDKQTLSQKPCTPAIKEKETVTQLSTSSRKDGKHASKNVLDHPSSVPGSSRKMNNEHVQAERPVSLDHGSVTTFQLPTTTTTPDTKPKSSAVGLLPAGQESSKQRQEPAGFGESADHNQLHFSEKQTTSPKFSTVKDCLLLNKEADRNPSNEMISADKRPEGKICTDALYVQLDSGRVEPTLCLTNCDARGKGAEKVTASSKSSQDVKGKGQVIQKQPEDANKQTAIKHLSAAGGQSSCRVSAVPGKPLTCSSNFSECRQEVPVLSSAKSDATSAKVKAGSPELPAACKELSKKSTSSAGSSKTEMTKSVSLMALHSAAVVAEAHHPASNLGGKPGNQEKPLLVNTVDVKGKDTILAQQSASRKQNVGKDLSRSAATPDRPSALSDDKDSARQRRGKEALRSNIHKKSC</sequence>
<dbReference type="FunFam" id="1.20.1480.20:FF:000001">
    <property type="entry name" value="microtubule-associated serine/threonine-protein kinase 4 isoform X1"/>
    <property type="match status" value="1"/>
</dbReference>
<feature type="non-terminal residue" evidence="19">
    <location>
        <position position="2541"/>
    </location>
</feature>
<feature type="region of interest" description="Disordered" evidence="15">
    <location>
        <begin position="1846"/>
        <end position="1909"/>
    </location>
</feature>
<dbReference type="EC" id="2.7.11.1" evidence="4"/>
<feature type="compositionally biased region" description="Polar residues" evidence="15">
    <location>
        <begin position="1867"/>
        <end position="1890"/>
    </location>
</feature>
<comment type="similarity">
    <text evidence="3">Belongs to the protein kinase superfamily. AGC Ser/Thr protein kinase family.</text>
</comment>
<comment type="catalytic activity">
    <reaction evidence="13">
        <text>L-threonyl-[protein] + ATP = O-phospho-L-threonyl-[protein] + ADP + H(+)</text>
        <dbReference type="Rhea" id="RHEA:46608"/>
        <dbReference type="Rhea" id="RHEA-COMP:11060"/>
        <dbReference type="Rhea" id="RHEA-COMP:11605"/>
        <dbReference type="ChEBI" id="CHEBI:15378"/>
        <dbReference type="ChEBI" id="CHEBI:30013"/>
        <dbReference type="ChEBI" id="CHEBI:30616"/>
        <dbReference type="ChEBI" id="CHEBI:61977"/>
        <dbReference type="ChEBI" id="CHEBI:456216"/>
        <dbReference type="EC" id="2.7.11.1"/>
    </reaction>
</comment>
<evidence type="ECO:0000256" key="14">
    <source>
        <dbReference type="ARBA" id="ARBA00048679"/>
    </source>
</evidence>
<feature type="compositionally biased region" description="Basic and acidic residues" evidence="15">
    <location>
        <begin position="1847"/>
        <end position="1862"/>
    </location>
</feature>
<dbReference type="PANTHER" id="PTHR24356:SF224">
    <property type="entry name" value="MICROTUBULE-ASSOCIATED SERINE_THREONINE-PROTEIN KINASE 4"/>
    <property type="match status" value="1"/>
</dbReference>
<dbReference type="InterPro" id="IPR015022">
    <property type="entry name" value="MAST_pre-PK_dom"/>
</dbReference>
<dbReference type="GO" id="GO:0005737">
    <property type="term" value="C:cytoplasm"/>
    <property type="evidence" value="ECO:0007669"/>
    <property type="project" value="UniProtKB-SubCell"/>
</dbReference>
<feature type="non-terminal residue" evidence="19">
    <location>
        <position position="1"/>
    </location>
</feature>
<feature type="compositionally biased region" description="Low complexity" evidence="15">
    <location>
        <begin position="888"/>
        <end position="904"/>
    </location>
</feature>
<evidence type="ECO:0000256" key="7">
    <source>
        <dbReference type="ARBA" id="ARBA00022553"/>
    </source>
</evidence>
<dbReference type="PROSITE" id="PS00108">
    <property type="entry name" value="PROTEIN_KINASE_ST"/>
    <property type="match status" value="1"/>
</dbReference>
<dbReference type="Pfam" id="PF17820">
    <property type="entry name" value="PDZ_6"/>
    <property type="match status" value="1"/>
</dbReference>
<dbReference type="InterPro" id="IPR000961">
    <property type="entry name" value="AGC-kinase_C"/>
</dbReference>
<evidence type="ECO:0000256" key="5">
    <source>
        <dbReference type="ARBA" id="ARBA00022490"/>
    </source>
</evidence>
<comment type="caution">
    <text evidence="19">The sequence shown here is derived from an EMBL/GenBank/DDBJ whole genome shotgun (WGS) entry which is preliminary data.</text>
</comment>
<feature type="domain" description="AGC-kinase C-terminal" evidence="18">
    <location>
        <begin position="775"/>
        <end position="847"/>
    </location>
</feature>
<dbReference type="FunFam" id="1.10.510.10:FF:000012">
    <property type="entry name" value="microtubule-associated serine/threonine-protein kinase 2 isoform X1"/>
    <property type="match status" value="1"/>
</dbReference>
<feature type="region of interest" description="Disordered" evidence="15">
    <location>
        <begin position="165"/>
        <end position="200"/>
    </location>
</feature>
<feature type="compositionally biased region" description="Low complexity" evidence="15">
    <location>
        <begin position="2204"/>
        <end position="2216"/>
    </location>
</feature>
<gene>
    <name evidence="19" type="primary">Mast4</name>
    <name evidence="19" type="ORF">FORRUF_R04201</name>
</gene>
<evidence type="ECO:0000256" key="9">
    <source>
        <dbReference type="ARBA" id="ARBA00022741"/>
    </source>
</evidence>
<feature type="compositionally biased region" description="Low complexity" evidence="15">
    <location>
        <begin position="2123"/>
        <end position="2141"/>
    </location>
</feature>
<dbReference type="SUPFAM" id="SSF50156">
    <property type="entry name" value="PDZ domain-like"/>
    <property type="match status" value="1"/>
</dbReference>
<protein>
    <recommendedName>
        <fullName evidence="4">non-specific serine/threonine protein kinase</fullName>
        <ecNumber evidence="4">2.7.11.1</ecNumber>
    </recommendedName>
</protein>
<feature type="domain" description="PDZ" evidence="17">
    <location>
        <begin position="1071"/>
        <end position="1159"/>
    </location>
</feature>
<feature type="compositionally biased region" description="Basic and acidic residues" evidence="15">
    <location>
        <begin position="1891"/>
        <end position="1903"/>
    </location>
</feature>
<feature type="region of interest" description="Disordered" evidence="15">
    <location>
        <begin position="1"/>
        <end position="46"/>
    </location>
</feature>
<feature type="compositionally biased region" description="Low complexity" evidence="15">
    <location>
        <begin position="1041"/>
        <end position="1062"/>
    </location>
</feature>
<dbReference type="PROSITE" id="PS50011">
    <property type="entry name" value="PROTEIN_KINASE_DOM"/>
    <property type="match status" value="1"/>
</dbReference>
<feature type="region of interest" description="Disordered" evidence="15">
    <location>
        <begin position="2419"/>
        <end position="2440"/>
    </location>
</feature>
<dbReference type="PANTHER" id="PTHR24356">
    <property type="entry name" value="SERINE/THREONINE-PROTEIN KINASE"/>
    <property type="match status" value="1"/>
</dbReference>
<dbReference type="Pfam" id="PF00069">
    <property type="entry name" value="Pkinase"/>
    <property type="match status" value="1"/>
</dbReference>
<feature type="region of interest" description="Disordered" evidence="15">
    <location>
        <begin position="1041"/>
        <end position="1069"/>
    </location>
</feature>
<dbReference type="GO" id="GO:0035556">
    <property type="term" value="P:intracellular signal transduction"/>
    <property type="evidence" value="ECO:0007669"/>
    <property type="project" value="TreeGrafter"/>
</dbReference>
<dbReference type="Pfam" id="PF08926">
    <property type="entry name" value="DUF1908"/>
    <property type="match status" value="1"/>
</dbReference>
<dbReference type="InterPro" id="IPR023142">
    <property type="entry name" value="MAST_pre-PK_dom_sf"/>
</dbReference>
<feature type="compositionally biased region" description="Low complexity" evidence="15">
    <location>
        <begin position="1220"/>
        <end position="1273"/>
    </location>
</feature>
<accession>A0A7L0NUL2</accession>
<comment type="cofactor">
    <cofactor evidence="1">
        <name>Mg(2+)</name>
        <dbReference type="ChEBI" id="CHEBI:18420"/>
    </cofactor>
</comment>
<evidence type="ECO:0000313" key="19">
    <source>
        <dbReference type="EMBL" id="NXK97336.1"/>
    </source>
</evidence>
<feature type="compositionally biased region" description="Basic residues" evidence="15">
    <location>
        <begin position="1171"/>
        <end position="1186"/>
    </location>
</feature>
<dbReference type="Gene3D" id="2.30.42.10">
    <property type="match status" value="1"/>
</dbReference>
<comment type="subcellular location">
    <subcellularLocation>
        <location evidence="2">Cytoplasm</location>
    </subcellularLocation>
</comment>
<feature type="compositionally biased region" description="Low complexity" evidence="15">
    <location>
        <begin position="231"/>
        <end position="240"/>
    </location>
</feature>
<keyword evidence="20" id="KW-1185">Reference proteome</keyword>
<feature type="compositionally biased region" description="Basic and acidic residues" evidence="15">
    <location>
        <begin position="2517"/>
        <end position="2532"/>
    </location>
</feature>
<feature type="region of interest" description="Disordered" evidence="15">
    <location>
        <begin position="1219"/>
        <end position="1335"/>
    </location>
</feature>
<dbReference type="PROSITE" id="PS50106">
    <property type="entry name" value="PDZ"/>
    <property type="match status" value="1"/>
</dbReference>
<keyword evidence="9" id="KW-0547">Nucleotide-binding</keyword>
<feature type="compositionally biased region" description="Polar residues" evidence="15">
    <location>
        <begin position="2488"/>
        <end position="2497"/>
    </location>
</feature>
<evidence type="ECO:0000256" key="15">
    <source>
        <dbReference type="SAM" id="MobiDB-lite"/>
    </source>
</evidence>
<dbReference type="InterPro" id="IPR011009">
    <property type="entry name" value="Kinase-like_dom_sf"/>
</dbReference>
<evidence type="ECO:0000259" key="16">
    <source>
        <dbReference type="PROSITE" id="PS50011"/>
    </source>
</evidence>
<dbReference type="InterPro" id="IPR001478">
    <property type="entry name" value="PDZ"/>
</dbReference>
<evidence type="ECO:0000256" key="10">
    <source>
        <dbReference type="ARBA" id="ARBA00022777"/>
    </source>
</evidence>
<feature type="compositionally biased region" description="Polar residues" evidence="15">
    <location>
        <begin position="2069"/>
        <end position="2081"/>
    </location>
</feature>
<dbReference type="EMBL" id="VXAU01005655">
    <property type="protein sequence ID" value="NXK97336.1"/>
    <property type="molecule type" value="Genomic_DNA"/>
</dbReference>
<dbReference type="GO" id="GO:0004674">
    <property type="term" value="F:protein serine/threonine kinase activity"/>
    <property type="evidence" value="ECO:0007669"/>
    <property type="project" value="UniProtKB-KW"/>
</dbReference>
<dbReference type="InterPro" id="IPR000719">
    <property type="entry name" value="Prot_kinase_dom"/>
</dbReference>
<dbReference type="SMART" id="SM00220">
    <property type="entry name" value="S_TKc"/>
    <property type="match status" value="1"/>
</dbReference>
<dbReference type="GO" id="GO:0007010">
    <property type="term" value="P:cytoskeleton organization"/>
    <property type="evidence" value="ECO:0007669"/>
    <property type="project" value="TreeGrafter"/>
</dbReference>
<feature type="compositionally biased region" description="Basic and acidic residues" evidence="15">
    <location>
        <begin position="1969"/>
        <end position="2012"/>
    </location>
</feature>
<feature type="region of interest" description="Disordered" evidence="15">
    <location>
        <begin position="1162"/>
        <end position="1192"/>
    </location>
</feature>
<feature type="region of interest" description="Disordered" evidence="15">
    <location>
        <begin position="220"/>
        <end position="243"/>
    </location>
</feature>
<feature type="compositionally biased region" description="Low complexity" evidence="15">
    <location>
        <begin position="2426"/>
        <end position="2436"/>
    </location>
</feature>